<organism evidence="1 2">
    <name type="scientific">Porites evermanni</name>
    <dbReference type="NCBI Taxonomy" id="104178"/>
    <lineage>
        <taxon>Eukaryota</taxon>
        <taxon>Metazoa</taxon>
        <taxon>Cnidaria</taxon>
        <taxon>Anthozoa</taxon>
        <taxon>Hexacorallia</taxon>
        <taxon>Scleractinia</taxon>
        <taxon>Fungiina</taxon>
        <taxon>Poritidae</taxon>
        <taxon>Porites</taxon>
    </lineage>
</organism>
<dbReference type="PANTHER" id="PTHR46670">
    <property type="entry name" value="ENDO/EXONUCLEASE/PHOSPHATASE DOMAIN-CONTAINING PROTEIN"/>
    <property type="match status" value="1"/>
</dbReference>
<keyword evidence="2" id="KW-1185">Reference proteome</keyword>
<protein>
    <submittedName>
        <fullName evidence="1">Uncharacterized protein</fullName>
    </submittedName>
</protein>
<name>A0ABN8SQD1_9CNID</name>
<reference evidence="1 2" key="1">
    <citation type="submission" date="2022-05" db="EMBL/GenBank/DDBJ databases">
        <authorList>
            <consortium name="Genoscope - CEA"/>
            <person name="William W."/>
        </authorList>
    </citation>
    <scope>NUCLEOTIDE SEQUENCE [LARGE SCALE GENOMIC DNA]</scope>
</reference>
<dbReference type="EMBL" id="CALNXI010003378">
    <property type="protein sequence ID" value="CAH3193085.1"/>
    <property type="molecule type" value="Genomic_DNA"/>
</dbReference>
<sequence length="137" mass="15317">MRHIIVYRPPYSSLHPVSASVFFDEFSQFLENVKFMDLLDTFSLSQQVSGPTHLSGHTLDLIITRSSDDVCPIGFPRPTLSCKELTFRKLKNIDIAEFLADIASSMFCASVHWDNIDALSDCFNTTLNGHFGQACPA</sequence>
<dbReference type="PANTHER" id="PTHR46670:SF3">
    <property type="entry name" value="ENDONUCLEASE_EXONUCLEASE_PHOSPHATASE DOMAIN-CONTAINING PROTEIN"/>
    <property type="match status" value="1"/>
</dbReference>
<evidence type="ECO:0000313" key="1">
    <source>
        <dbReference type="EMBL" id="CAH3193085.1"/>
    </source>
</evidence>
<comment type="caution">
    <text evidence="1">The sequence shown here is derived from an EMBL/GenBank/DDBJ whole genome shotgun (WGS) entry which is preliminary data.</text>
</comment>
<gene>
    <name evidence="1" type="ORF">PEVE_00025129</name>
</gene>
<accession>A0ABN8SQD1</accession>
<dbReference type="Proteomes" id="UP001159427">
    <property type="component" value="Unassembled WGS sequence"/>
</dbReference>
<evidence type="ECO:0000313" key="2">
    <source>
        <dbReference type="Proteomes" id="UP001159427"/>
    </source>
</evidence>
<proteinExistence type="predicted"/>